<accession>M2N8T3</accession>
<organism evidence="1 2">
    <name type="scientific">Baudoinia panamericana (strain UAMH 10762)</name>
    <name type="common">Angels' share fungus</name>
    <name type="synonym">Baudoinia compniacensis (strain UAMH 10762)</name>
    <dbReference type="NCBI Taxonomy" id="717646"/>
    <lineage>
        <taxon>Eukaryota</taxon>
        <taxon>Fungi</taxon>
        <taxon>Dikarya</taxon>
        <taxon>Ascomycota</taxon>
        <taxon>Pezizomycotina</taxon>
        <taxon>Dothideomycetes</taxon>
        <taxon>Dothideomycetidae</taxon>
        <taxon>Mycosphaerellales</taxon>
        <taxon>Teratosphaeriaceae</taxon>
        <taxon>Baudoinia</taxon>
    </lineage>
</organism>
<gene>
    <name evidence="1" type="ORF">BAUCODRAFT_35469</name>
</gene>
<evidence type="ECO:0000313" key="2">
    <source>
        <dbReference type="Proteomes" id="UP000011761"/>
    </source>
</evidence>
<dbReference type="AlphaFoldDB" id="M2N8T3"/>
<name>M2N8T3_BAUPA</name>
<dbReference type="GeneID" id="19112708"/>
<evidence type="ECO:0000313" key="1">
    <source>
        <dbReference type="EMBL" id="EMC95489.1"/>
    </source>
</evidence>
<protein>
    <submittedName>
        <fullName evidence="1">Uncharacterized protein</fullName>
    </submittedName>
</protein>
<dbReference type="RefSeq" id="XP_007677486.1">
    <property type="nucleotide sequence ID" value="XM_007679296.1"/>
</dbReference>
<reference evidence="1 2" key="1">
    <citation type="journal article" date="2012" name="PLoS Pathog.">
        <title>Diverse lifestyles and strategies of plant pathogenesis encoded in the genomes of eighteen Dothideomycetes fungi.</title>
        <authorList>
            <person name="Ohm R.A."/>
            <person name="Feau N."/>
            <person name="Henrissat B."/>
            <person name="Schoch C.L."/>
            <person name="Horwitz B.A."/>
            <person name="Barry K.W."/>
            <person name="Condon B.J."/>
            <person name="Copeland A.C."/>
            <person name="Dhillon B."/>
            <person name="Glaser F."/>
            <person name="Hesse C.N."/>
            <person name="Kosti I."/>
            <person name="LaButti K."/>
            <person name="Lindquist E.A."/>
            <person name="Lucas S."/>
            <person name="Salamov A.A."/>
            <person name="Bradshaw R.E."/>
            <person name="Ciuffetti L."/>
            <person name="Hamelin R.C."/>
            <person name="Kema G.H.J."/>
            <person name="Lawrence C."/>
            <person name="Scott J.A."/>
            <person name="Spatafora J.W."/>
            <person name="Turgeon B.G."/>
            <person name="de Wit P.J.G.M."/>
            <person name="Zhong S."/>
            <person name="Goodwin S.B."/>
            <person name="Grigoriev I.V."/>
        </authorList>
    </citation>
    <scope>NUCLEOTIDE SEQUENCE [LARGE SCALE GENOMIC DNA]</scope>
    <source>
        <strain evidence="1 2">UAMH 10762</strain>
    </source>
</reference>
<dbReference type="Proteomes" id="UP000011761">
    <property type="component" value="Unassembled WGS sequence"/>
</dbReference>
<dbReference type="EMBL" id="KB445557">
    <property type="protein sequence ID" value="EMC95489.1"/>
    <property type="molecule type" value="Genomic_DNA"/>
</dbReference>
<proteinExistence type="predicted"/>
<dbReference type="KEGG" id="bcom:BAUCODRAFT_35469"/>
<keyword evidence="2" id="KW-1185">Reference proteome</keyword>
<dbReference type="HOGENOM" id="CLU_2372463_0_0_1"/>
<sequence>MRGVGWRSSDAGSLVRQKRHGPCNCASGLSLTHVVADKRKYVPAFCILRVLDMPPQRGVSVCRTLTKKRRLEHKCWRRAVLAVKHALQDIAVPVR</sequence>